<gene>
    <name evidence="2" type="ORF">DealDRAFT_1135</name>
</gene>
<proteinExistence type="predicted"/>
<comment type="caution">
    <text evidence="2">The sequence shown here is derived from an EMBL/GenBank/DDBJ whole genome shotgun (WGS) entry which is preliminary data.</text>
</comment>
<name>C0GF76_DETAL</name>
<dbReference type="AlphaFoldDB" id="C0GF76"/>
<dbReference type="InterPro" id="IPR012454">
    <property type="entry name" value="DUF1659"/>
</dbReference>
<dbReference type="Proteomes" id="UP000006443">
    <property type="component" value="Unassembled WGS sequence"/>
</dbReference>
<dbReference type="RefSeq" id="WP_008515674.1">
    <property type="nucleotide sequence ID" value="NZ_ACJM01000005.1"/>
</dbReference>
<evidence type="ECO:0000259" key="1">
    <source>
        <dbReference type="Pfam" id="PF07872"/>
    </source>
</evidence>
<feature type="domain" description="DUF1659" evidence="1">
    <location>
        <begin position="3"/>
        <end position="72"/>
    </location>
</feature>
<dbReference type="STRING" id="555088.DealDRAFT_1135"/>
<sequence>MAVILEKNYSRCQVTLENGIDNEGNPIFVSRTFGRIDPETTHQDLYDVMQALLELQELPVRVLRRLDDGELIVE</sequence>
<dbReference type="Pfam" id="PF07872">
    <property type="entry name" value="DUF1659"/>
    <property type="match status" value="1"/>
</dbReference>
<organism evidence="2 3">
    <name type="scientific">Dethiobacter alkaliphilus AHT 1</name>
    <dbReference type="NCBI Taxonomy" id="555088"/>
    <lineage>
        <taxon>Bacteria</taxon>
        <taxon>Bacillati</taxon>
        <taxon>Bacillota</taxon>
        <taxon>Dethiobacteria</taxon>
        <taxon>Dethiobacterales</taxon>
        <taxon>Dethiobacteraceae</taxon>
        <taxon>Dethiobacter</taxon>
    </lineage>
</organism>
<reference evidence="2 3" key="1">
    <citation type="submission" date="2009-02" db="EMBL/GenBank/DDBJ databases">
        <title>Sequencing of the draft genome and assembly of Dethiobacter alkaliphilus AHT 1.</title>
        <authorList>
            <consortium name="US DOE Joint Genome Institute (JGI-PGF)"/>
            <person name="Lucas S."/>
            <person name="Copeland A."/>
            <person name="Lapidus A."/>
            <person name="Glavina del Rio T."/>
            <person name="Dalin E."/>
            <person name="Tice H."/>
            <person name="Bruce D."/>
            <person name="Goodwin L."/>
            <person name="Pitluck S."/>
            <person name="Larimer F."/>
            <person name="Land M.L."/>
            <person name="Hauser L."/>
            <person name="Muyzer G."/>
        </authorList>
    </citation>
    <scope>NUCLEOTIDE SEQUENCE [LARGE SCALE GENOMIC DNA]</scope>
    <source>
        <strain evidence="2 3">AHT 1</strain>
    </source>
</reference>
<dbReference type="eggNOG" id="ENOG5033AHG">
    <property type="taxonomic scope" value="Bacteria"/>
</dbReference>
<evidence type="ECO:0000313" key="3">
    <source>
        <dbReference type="Proteomes" id="UP000006443"/>
    </source>
</evidence>
<keyword evidence="3" id="KW-1185">Reference proteome</keyword>
<evidence type="ECO:0000313" key="2">
    <source>
        <dbReference type="EMBL" id="EEG77836.1"/>
    </source>
</evidence>
<dbReference type="EMBL" id="ACJM01000005">
    <property type="protein sequence ID" value="EEG77836.1"/>
    <property type="molecule type" value="Genomic_DNA"/>
</dbReference>
<accession>C0GF76</accession>
<protein>
    <recommendedName>
        <fullName evidence="1">DUF1659 domain-containing protein</fullName>
    </recommendedName>
</protein>